<reference evidence="3 4" key="1">
    <citation type="submission" date="2013-11" db="EMBL/GenBank/DDBJ databases">
        <title>Metagenomic analysis of a methanogenic consortium involved in long chain n-alkane degradation.</title>
        <authorList>
            <person name="Davidova I.A."/>
            <person name="Callaghan A.V."/>
            <person name="Wawrik B."/>
            <person name="Pruitt S."/>
            <person name="Marks C."/>
            <person name="Duncan K.E."/>
            <person name="Suflita J.M."/>
        </authorList>
    </citation>
    <scope>NUCLEOTIDE SEQUENCE [LARGE SCALE GENOMIC DNA]</scope>
    <source>
        <strain evidence="3 4">SPR</strain>
    </source>
</reference>
<dbReference type="OrthoDB" id="5504485at2"/>
<accession>A0A0D2HQV4</accession>
<evidence type="ECO:0000256" key="2">
    <source>
        <dbReference type="ARBA" id="ARBA00022803"/>
    </source>
</evidence>
<comment type="caution">
    <text evidence="3">The sequence shown here is derived from an EMBL/GenBank/DDBJ whole genome shotgun (WGS) entry which is preliminary data.</text>
</comment>
<dbReference type="RefSeq" id="WP_044350186.1">
    <property type="nucleotide sequence ID" value="NZ_AZAC01000023.1"/>
</dbReference>
<dbReference type="SMART" id="SM00028">
    <property type="entry name" value="TPR"/>
    <property type="match status" value="4"/>
</dbReference>
<dbReference type="STRING" id="1429043.X474_17510"/>
<dbReference type="Proteomes" id="UP000032233">
    <property type="component" value="Unassembled WGS sequence"/>
</dbReference>
<organism evidence="3 4">
    <name type="scientific">Dethiosulfatarculus sandiegensis</name>
    <dbReference type="NCBI Taxonomy" id="1429043"/>
    <lineage>
        <taxon>Bacteria</taxon>
        <taxon>Pseudomonadati</taxon>
        <taxon>Thermodesulfobacteriota</taxon>
        <taxon>Desulfarculia</taxon>
        <taxon>Desulfarculales</taxon>
        <taxon>Desulfarculaceae</taxon>
        <taxon>Dethiosulfatarculus</taxon>
    </lineage>
</organism>
<keyword evidence="1" id="KW-0677">Repeat</keyword>
<evidence type="ECO:0000256" key="1">
    <source>
        <dbReference type="ARBA" id="ARBA00022737"/>
    </source>
</evidence>
<keyword evidence="2" id="KW-0802">TPR repeat</keyword>
<dbReference type="EMBL" id="AZAC01000023">
    <property type="protein sequence ID" value="KIX12858.1"/>
    <property type="molecule type" value="Genomic_DNA"/>
</dbReference>
<dbReference type="Gene3D" id="1.25.40.10">
    <property type="entry name" value="Tetratricopeptide repeat domain"/>
    <property type="match status" value="2"/>
</dbReference>
<proteinExistence type="predicted"/>
<sequence>MNFTLIRIWIWRILTGSRFKALLMEGGNLLKAGHNVEALDLFRQAVRGWPARPEGYQGMGDTYQAMGLRPEANRENTIANALMALEQNPDDHTSRINLARALHEKGMAGYAAGHMDQIIHKFSKDVETLRLAAIIFRDNGNFSRAADALRHLVYLDPLNTEYYDNLTLCLTKLNQGTEALTYLSISKALSQVEKDPNDLEAVEQAVRQFVAAGQKQSALLLVERTIGSSSKPNGLYRMQGELLLSERRIPEAEKALRQAVANDPTDLKAHRMLSNLYKLRGEKKLAQQHQELAEAMEKARKSGDPVATEMAMVRLLLRSGKKDLARERVEALKANHPRDWRGPFLEGLMAKSQGNTNQAMGFFQAARRLDVTAPDPHIEIARIHSKMDDMIGAVSEARQAVALSPRDPEVRIALAEILRAHGYMDQAIEEEELAESLAKRGAK</sequence>
<name>A0A0D2HQV4_9BACT</name>
<gene>
    <name evidence="3" type="ORF">X474_17510</name>
</gene>
<dbReference type="Pfam" id="PF13432">
    <property type="entry name" value="TPR_16"/>
    <property type="match status" value="2"/>
</dbReference>
<evidence type="ECO:0000313" key="4">
    <source>
        <dbReference type="Proteomes" id="UP000032233"/>
    </source>
</evidence>
<protein>
    <submittedName>
        <fullName evidence="3">Uncharacterized protein</fullName>
    </submittedName>
</protein>
<dbReference type="AlphaFoldDB" id="A0A0D2HQV4"/>
<evidence type="ECO:0000313" key="3">
    <source>
        <dbReference type="EMBL" id="KIX12858.1"/>
    </source>
</evidence>
<dbReference type="InterPro" id="IPR019734">
    <property type="entry name" value="TPR_rpt"/>
</dbReference>
<dbReference type="SUPFAM" id="SSF48452">
    <property type="entry name" value="TPR-like"/>
    <property type="match status" value="2"/>
</dbReference>
<dbReference type="PANTHER" id="PTHR45586">
    <property type="entry name" value="TPR REPEAT-CONTAINING PROTEIN PA4667"/>
    <property type="match status" value="1"/>
</dbReference>
<keyword evidence="4" id="KW-1185">Reference proteome</keyword>
<dbReference type="InterPro" id="IPR011990">
    <property type="entry name" value="TPR-like_helical_dom_sf"/>
</dbReference>
<dbReference type="InterPro" id="IPR051012">
    <property type="entry name" value="CellSynth/LPSAsmb/PSIAsmb"/>
</dbReference>
<dbReference type="PANTHER" id="PTHR45586:SF1">
    <property type="entry name" value="LIPOPOLYSACCHARIDE ASSEMBLY PROTEIN B"/>
    <property type="match status" value="1"/>
</dbReference>
<dbReference type="InParanoid" id="A0A0D2HQV4"/>